<organism evidence="2 3">
    <name type="scientific">Paramecium sonneborni</name>
    <dbReference type="NCBI Taxonomy" id="65129"/>
    <lineage>
        <taxon>Eukaryota</taxon>
        <taxon>Sar</taxon>
        <taxon>Alveolata</taxon>
        <taxon>Ciliophora</taxon>
        <taxon>Intramacronucleata</taxon>
        <taxon>Oligohymenophorea</taxon>
        <taxon>Peniculida</taxon>
        <taxon>Parameciidae</taxon>
        <taxon>Paramecium</taxon>
    </lineage>
</organism>
<keyword evidence="1" id="KW-0472">Membrane</keyword>
<evidence type="ECO:0000313" key="3">
    <source>
        <dbReference type="Proteomes" id="UP000692954"/>
    </source>
</evidence>
<reference evidence="2" key="1">
    <citation type="submission" date="2021-01" db="EMBL/GenBank/DDBJ databases">
        <authorList>
            <consortium name="Genoscope - CEA"/>
            <person name="William W."/>
        </authorList>
    </citation>
    <scope>NUCLEOTIDE SEQUENCE</scope>
</reference>
<keyword evidence="1" id="KW-1133">Transmembrane helix</keyword>
<gene>
    <name evidence="2" type="ORF">PSON_ATCC_30995.1.T0760146</name>
</gene>
<dbReference type="AlphaFoldDB" id="A0A8S1PFW7"/>
<keyword evidence="3" id="KW-1185">Reference proteome</keyword>
<proteinExistence type="predicted"/>
<protein>
    <submittedName>
        <fullName evidence="2">Uncharacterized protein</fullName>
    </submittedName>
</protein>
<evidence type="ECO:0000313" key="2">
    <source>
        <dbReference type="EMBL" id="CAD8101731.1"/>
    </source>
</evidence>
<comment type="caution">
    <text evidence="2">The sequence shown here is derived from an EMBL/GenBank/DDBJ whole genome shotgun (WGS) entry which is preliminary data.</text>
</comment>
<keyword evidence="1" id="KW-0812">Transmembrane</keyword>
<dbReference type="EMBL" id="CAJJDN010000076">
    <property type="protein sequence ID" value="CAD8101731.1"/>
    <property type="molecule type" value="Genomic_DNA"/>
</dbReference>
<accession>A0A8S1PFW7</accession>
<evidence type="ECO:0000256" key="1">
    <source>
        <dbReference type="SAM" id="Phobius"/>
    </source>
</evidence>
<name>A0A8S1PFW7_9CILI</name>
<sequence length="55" mass="7134">MPFLFRWQRVIQRQTCFIQRNFRIYFWILLFRIYIFKNFIEKIKQNEEVKSLKSQ</sequence>
<dbReference type="Proteomes" id="UP000692954">
    <property type="component" value="Unassembled WGS sequence"/>
</dbReference>
<feature type="transmembrane region" description="Helical" evidence="1">
    <location>
        <begin position="21"/>
        <end position="40"/>
    </location>
</feature>